<organism evidence="1 2">
    <name type="scientific">Escherichia coli</name>
    <dbReference type="NCBI Taxonomy" id="562"/>
    <lineage>
        <taxon>Bacteria</taxon>
        <taxon>Pseudomonadati</taxon>
        <taxon>Pseudomonadota</taxon>
        <taxon>Gammaproteobacteria</taxon>
        <taxon>Enterobacterales</taxon>
        <taxon>Enterobacteriaceae</taxon>
        <taxon>Escherichia</taxon>
    </lineage>
</organism>
<dbReference type="Pfam" id="PF09909">
    <property type="entry name" value="DUF2138"/>
    <property type="match status" value="1"/>
</dbReference>
<evidence type="ECO:0000313" key="2">
    <source>
        <dbReference type="Proteomes" id="UP000254405"/>
    </source>
</evidence>
<gene>
    <name evidence="1" type="primary">yfaA_2</name>
    <name evidence="1" type="ORF">NCTC8985_00103</name>
</gene>
<dbReference type="InterPro" id="IPR018671">
    <property type="entry name" value="DUF2138"/>
</dbReference>
<dbReference type="Proteomes" id="UP000254405">
    <property type="component" value="Unassembled WGS sequence"/>
</dbReference>
<name>A0A376TDY2_ECOLX</name>
<protein>
    <submittedName>
        <fullName evidence="1">Putative membrane protein YfaA</fullName>
    </submittedName>
</protein>
<proteinExistence type="predicted"/>
<dbReference type="EMBL" id="UGCO01000001">
    <property type="protein sequence ID" value="STI74901.1"/>
    <property type="molecule type" value="Genomic_DNA"/>
</dbReference>
<dbReference type="AlphaFoldDB" id="A0A376TDY2"/>
<sequence>MVLIQRSGLSKLLEPLLFAATSDSQLSKTEISSIKINSETVPVYQLRYNGNNALMFATYQDKMLVFSSTDMLFKDDQQDTEATAIAGDLLSGKKRWQASFGLEERAAEKRQYASASWSAPGCWVLATSG</sequence>
<accession>A0A376TDY2</accession>
<evidence type="ECO:0000313" key="1">
    <source>
        <dbReference type="EMBL" id="STI74901.1"/>
    </source>
</evidence>
<reference evidence="1 2" key="1">
    <citation type="submission" date="2018-06" db="EMBL/GenBank/DDBJ databases">
        <authorList>
            <consortium name="Pathogen Informatics"/>
            <person name="Doyle S."/>
        </authorList>
    </citation>
    <scope>NUCLEOTIDE SEQUENCE [LARGE SCALE GENOMIC DNA]</scope>
    <source>
        <strain evidence="1 2">NCTC8985</strain>
    </source>
</reference>